<reference evidence="1" key="1">
    <citation type="submission" date="2022-09" db="EMBL/GenBank/DDBJ databases">
        <title>Intensive care unit water sources are persistently colonized with multi-drug resistant bacteria and are the site of extensive horizontal gene transfer of antibiotic resistance genes.</title>
        <authorList>
            <person name="Diorio-Toth L."/>
        </authorList>
    </citation>
    <scope>NUCLEOTIDE SEQUENCE</scope>
    <source>
        <strain evidence="1">GD03676</strain>
    </source>
</reference>
<accession>A0AA42WEX3</accession>
<dbReference type="Proteomes" id="UP001161276">
    <property type="component" value="Unassembled WGS sequence"/>
</dbReference>
<gene>
    <name evidence="1" type="ORF">N5K24_18285</name>
</gene>
<name>A0AA42WEX3_9BURK</name>
<evidence type="ECO:0008006" key="3">
    <source>
        <dbReference type="Google" id="ProtNLM"/>
    </source>
</evidence>
<comment type="caution">
    <text evidence="1">The sequence shown here is derived from an EMBL/GenBank/DDBJ whole genome shotgun (WGS) entry which is preliminary data.</text>
</comment>
<dbReference type="EMBL" id="JAOCKG010000007">
    <property type="protein sequence ID" value="MDH2052359.1"/>
    <property type="molecule type" value="Genomic_DNA"/>
</dbReference>
<dbReference type="AlphaFoldDB" id="A0AA42WEX3"/>
<sequence length="98" mass="10621">MSVLIHAPTSAALERARNNVFNLRKARPDAQIRLVLNGSAVAAALEGESHAADAVTWLCPNTLARTERVAREPMAVLSEAAIVLLAQWQSEGWSYVRA</sequence>
<dbReference type="InterPro" id="IPR027396">
    <property type="entry name" value="DsrEFH-like"/>
</dbReference>
<dbReference type="SUPFAM" id="SSF75169">
    <property type="entry name" value="DsrEFH-like"/>
    <property type="match status" value="1"/>
</dbReference>
<dbReference type="Gene3D" id="3.40.1260.10">
    <property type="entry name" value="DsrEFH-like"/>
    <property type="match status" value="1"/>
</dbReference>
<evidence type="ECO:0000313" key="2">
    <source>
        <dbReference type="Proteomes" id="UP001161276"/>
    </source>
</evidence>
<protein>
    <recommendedName>
        <fullName evidence="3">Intracellular sulfur oxidation DsrE/DsrF family protein</fullName>
    </recommendedName>
</protein>
<organism evidence="1 2">
    <name type="scientific">Achromobacter marplatensis</name>
    <dbReference type="NCBI Taxonomy" id="470868"/>
    <lineage>
        <taxon>Bacteria</taxon>
        <taxon>Pseudomonadati</taxon>
        <taxon>Pseudomonadota</taxon>
        <taxon>Betaproteobacteria</taxon>
        <taxon>Burkholderiales</taxon>
        <taxon>Alcaligenaceae</taxon>
        <taxon>Achromobacter</taxon>
    </lineage>
</organism>
<dbReference type="RefSeq" id="WP_280027854.1">
    <property type="nucleotide sequence ID" value="NZ_JAOCKG010000007.1"/>
</dbReference>
<proteinExistence type="predicted"/>
<evidence type="ECO:0000313" key="1">
    <source>
        <dbReference type="EMBL" id="MDH2052359.1"/>
    </source>
</evidence>